<name>A0ABW4X492_9BACT</name>
<organism evidence="2 3">
    <name type="scientific">Pontibacter silvestris</name>
    <dbReference type="NCBI Taxonomy" id="2305183"/>
    <lineage>
        <taxon>Bacteria</taxon>
        <taxon>Pseudomonadati</taxon>
        <taxon>Bacteroidota</taxon>
        <taxon>Cytophagia</taxon>
        <taxon>Cytophagales</taxon>
        <taxon>Hymenobacteraceae</taxon>
        <taxon>Pontibacter</taxon>
    </lineage>
</organism>
<proteinExistence type="predicted"/>
<reference evidence="3" key="1">
    <citation type="journal article" date="2019" name="Int. J. Syst. Evol. Microbiol.">
        <title>The Global Catalogue of Microorganisms (GCM) 10K type strain sequencing project: providing services to taxonomists for standard genome sequencing and annotation.</title>
        <authorList>
            <consortium name="The Broad Institute Genomics Platform"/>
            <consortium name="The Broad Institute Genome Sequencing Center for Infectious Disease"/>
            <person name="Wu L."/>
            <person name="Ma J."/>
        </authorList>
    </citation>
    <scope>NUCLEOTIDE SEQUENCE [LARGE SCALE GENOMIC DNA]</scope>
    <source>
        <strain evidence="3">JCM 16545</strain>
    </source>
</reference>
<evidence type="ECO:0000313" key="3">
    <source>
        <dbReference type="Proteomes" id="UP001597369"/>
    </source>
</evidence>
<evidence type="ECO:0000256" key="1">
    <source>
        <dbReference type="SAM" id="MobiDB-lite"/>
    </source>
</evidence>
<gene>
    <name evidence="2" type="ORF">ACFSKU_21520</name>
</gene>
<dbReference type="Proteomes" id="UP001597369">
    <property type="component" value="Unassembled WGS sequence"/>
</dbReference>
<dbReference type="EMBL" id="JBHUHV010000063">
    <property type="protein sequence ID" value="MFD2069476.1"/>
    <property type="molecule type" value="Genomic_DNA"/>
</dbReference>
<keyword evidence="3" id="KW-1185">Reference proteome</keyword>
<accession>A0ABW4X492</accession>
<evidence type="ECO:0000313" key="2">
    <source>
        <dbReference type="EMBL" id="MFD2069476.1"/>
    </source>
</evidence>
<comment type="caution">
    <text evidence="2">The sequence shown here is derived from an EMBL/GenBank/DDBJ whole genome shotgun (WGS) entry which is preliminary data.</text>
</comment>
<protein>
    <submittedName>
        <fullName evidence="2">Uncharacterized protein</fullName>
    </submittedName>
</protein>
<sequence length="120" mass="14123">MAKNQFKQALAAKKSDGDILFNESDEPNKKNNVDNINKSNDIYEDNELHEMTHFSTRITKGLYKQIRQYEYWERATISDVVEKAIKQYFEGKESAHRSLPLDRISRLKEISDNKKKAKKK</sequence>
<dbReference type="RefSeq" id="WP_229962953.1">
    <property type="nucleotide sequence ID" value="NZ_JAJJWI010000040.1"/>
</dbReference>
<feature type="region of interest" description="Disordered" evidence="1">
    <location>
        <begin position="13"/>
        <end position="37"/>
    </location>
</feature>